<sequence length="480" mass="50963">MRASGSKIQQIASSVRPRTSAIQSTPYSWINNSTPSSSTGTLAGKSIAIKDNISYTPAPTSCSSSILQEYNPPYNATCVESLVSAGAHVVGQTKMDEFGMGSLTTHLPPFYSLVHNPASPSPDEPPRSAGGSSGGSAAAVAEESCWAALGTDTGGSVRLPASYCGVVGLKPSYGMISRRGIIAYADSLDCVGILAKEVDDVEQVFDVISQPDGGDMTCSSSSSRSIASKILQRHFPKNGIRGLRIGLPQEISISCPPSLIKYLKSQGAEIVEVSLPALSKALPAYYVLASAEASSNLGRFGGGWYGSSVEREKANKDESGEERRKRIRTEGFGKEVKKRILAGTWALSADEFNNTYLKALHLRHLLRGNYQSLFRIPHPLSPTRSITVDQGGIDMLLHPTAIRTAPVLKSRQDKGSDEYNQDLLTVPASLAGLPAMSVPSGKGKDGWPIGVSLTSQWGMEGLVFKLGKVVEGWSRGQPTG</sequence>
<gene>
    <name evidence="10" type="ORF">IL334_002090</name>
</gene>
<evidence type="ECO:0000256" key="6">
    <source>
        <dbReference type="ARBA" id="ARBA00047407"/>
    </source>
</evidence>
<evidence type="ECO:0000256" key="8">
    <source>
        <dbReference type="SAM" id="MobiDB-lite"/>
    </source>
</evidence>
<evidence type="ECO:0000256" key="3">
    <source>
        <dbReference type="ARBA" id="ARBA00022741"/>
    </source>
</evidence>
<comment type="subcellular location">
    <subcellularLocation>
        <location evidence="7">Mitochondrion</location>
    </subcellularLocation>
</comment>
<dbReference type="Pfam" id="PF01425">
    <property type="entry name" value="Amidase"/>
    <property type="match status" value="1"/>
</dbReference>
<evidence type="ECO:0000256" key="2">
    <source>
        <dbReference type="ARBA" id="ARBA00022598"/>
    </source>
</evidence>
<comment type="catalytic activity">
    <reaction evidence="6 7">
        <text>L-glutamyl-tRNA(Gln) + L-glutamine + ATP + H2O = L-glutaminyl-tRNA(Gln) + L-glutamate + ADP + phosphate + H(+)</text>
        <dbReference type="Rhea" id="RHEA:17521"/>
        <dbReference type="Rhea" id="RHEA-COMP:9681"/>
        <dbReference type="Rhea" id="RHEA-COMP:9684"/>
        <dbReference type="ChEBI" id="CHEBI:15377"/>
        <dbReference type="ChEBI" id="CHEBI:15378"/>
        <dbReference type="ChEBI" id="CHEBI:29985"/>
        <dbReference type="ChEBI" id="CHEBI:30616"/>
        <dbReference type="ChEBI" id="CHEBI:43474"/>
        <dbReference type="ChEBI" id="CHEBI:58359"/>
        <dbReference type="ChEBI" id="CHEBI:78520"/>
        <dbReference type="ChEBI" id="CHEBI:78521"/>
        <dbReference type="ChEBI" id="CHEBI:456216"/>
        <dbReference type="EC" id="6.3.5.7"/>
    </reaction>
</comment>
<evidence type="ECO:0000313" key="11">
    <source>
        <dbReference type="Proteomes" id="UP001329825"/>
    </source>
</evidence>
<feature type="active site" description="Charge relay system" evidence="7">
    <location>
        <position position="132"/>
    </location>
</feature>
<dbReference type="PANTHER" id="PTHR11895:SF7">
    <property type="entry name" value="GLUTAMYL-TRNA(GLN) AMIDOTRANSFERASE SUBUNIT A, MITOCHONDRIAL"/>
    <property type="match status" value="1"/>
</dbReference>
<dbReference type="InterPro" id="IPR004412">
    <property type="entry name" value="GatA"/>
</dbReference>
<evidence type="ECO:0000256" key="5">
    <source>
        <dbReference type="ARBA" id="ARBA00022917"/>
    </source>
</evidence>
<proteinExistence type="inferred from homology"/>
<dbReference type="Proteomes" id="UP001329825">
    <property type="component" value="Chromosome 2"/>
</dbReference>
<dbReference type="RefSeq" id="XP_062789888.1">
    <property type="nucleotide sequence ID" value="XM_062933837.1"/>
</dbReference>
<evidence type="ECO:0000256" key="1">
    <source>
        <dbReference type="ARBA" id="ARBA00008069"/>
    </source>
</evidence>
<dbReference type="InterPro" id="IPR023631">
    <property type="entry name" value="Amidase_dom"/>
</dbReference>
<dbReference type="PROSITE" id="PS00571">
    <property type="entry name" value="AMIDASES"/>
    <property type="match status" value="1"/>
</dbReference>
<dbReference type="HAMAP" id="MF_00120">
    <property type="entry name" value="GatA"/>
    <property type="match status" value="1"/>
</dbReference>
<dbReference type="EC" id="6.3.5.7" evidence="7"/>
<reference evidence="10 11" key="1">
    <citation type="submission" date="2024-01" db="EMBL/GenBank/DDBJ databases">
        <title>Comparative genomics of Cryptococcus and Kwoniella reveals pathogenesis evolution and contrasting modes of karyotype evolution via chromosome fusion or intercentromeric recombination.</title>
        <authorList>
            <person name="Coelho M.A."/>
            <person name="David-Palma M."/>
            <person name="Shea T."/>
            <person name="Bowers K."/>
            <person name="McGinley-Smith S."/>
            <person name="Mohammad A.W."/>
            <person name="Gnirke A."/>
            <person name="Yurkov A.M."/>
            <person name="Nowrousian M."/>
            <person name="Sun S."/>
            <person name="Cuomo C.A."/>
            <person name="Heitman J."/>
        </authorList>
    </citation>
    <scope>NUCLEOTIDE SEQUENCE [LARGE SCALE GENOMIC DNA]</scope>
    <source>
        <strain evidence="10">CBS 11374</strain>
    </source>
</reference>
<keyword evidence="2 7" id="KW-0436">Ligase</keyword>
<comment type="subunit">
    <text evidence="7">Subunit of the heterotrimeric GatCAB amidotransferase (AdT) complex, composed of A, B and C subunits.</text>
</comment>
<dbReference type="InterPro" id="IPR036928">
    <property type="entry name" value="AS_sf"/>
</dbReference>
<keyword evidence="7" id="KW-0496">Mitochondrion</keyword>
<dbReference type="GeneID" id="87954221"/>
<feature type="active site" description="Charge relay system" evidence="7">
    <location>
        <position position="50"/>
    </location>
</feature>
<dbReference type="InterPro" id="IPR000120">
    <property type="entry name" value="Amidase"/>
</dbReference>
<accession>A0ABZ1CTX9</accession>
<protein>
    <recommendedName>
        <fullName evidence="7">Glutamyl-tRNA(Gln) amidotransferase subunit A, mitochondrial</fullName>
        <shortName evidence="7">Glu-AdT subunit A</shortName>
        <ecNumber evidence="7">6.3.5.7</ecNumber>
    </recommendedName>
</protein>
<feature type="active site" description="Acyl-ester intermediate" evidence="7">
    <location>
        <position position="156"/>
    </location>
</feature>
<keyword evidence="11" id="KW-1185">Reference proteome</keyword>
<organism evidence="10 11">
    <name type="scientific">Kwoniella shivajii</name>
    <dbReference type="NCBI Taxonomy" id="564305"/>
    <lineage>
        <taxon>Eukaryota</taxon>
        <taxon>Fungi</taxon>
        <taxon>Dikarya</taxon>
        <taxon>Basidiomycota</taxon>
        <taxon>Agaricomycotina</taxon>
        <taxon>Tremellomycetes</taxon>
        <taxon>Tremellales</taxon>
        <taxon>Cryptococcaceae</taxon>
        <taxon>Kwoniella</taxon>
    </lineage>
</organism>
<dbReference type="Gene3D" id="3.90.1300.10">
    <property type="entry name" value="Amidase signature (AS) domain"/>
    <property type="match status" value="1"/>
</dbReference>
<evidence type="ECO:0000256" key="7">
    <source>
        <dbReference type="HAMAP-Rule" id="MF_03150"/>
    </source>
</evidence>
<evidence type="ECO:0000313" key="10">
    <source>
        <dbReference type="EMBL" id="WRT65148.1"/>
    </source>
</evidence>
<dbReference type="EMBL" id="CP141882">
    <property type="protein sequence ID" value="WRT65148.1"/>
    <property type="molecule type" value="Genomic_DNA"/>
</dbReference>
<keyword evidence="4 7" id="KW-0067">ATP-binding</keyword>
<dbReference type="PANTHER" id="PTHR11895">
    <property type="entry name" value="TRANSAMIDASE"/>
    <property type="match status" value="1"/>
</dbReference>
<name>A0ABZ1CTX9_9TREE</name>
<evidence type="ECO:0000256" key="4">
    <source>
        <dbReference type="ARBA" id="ARBA00022840"/>
    </source>
</evidence>
<dbReference type="SUPFAM" id="SSF75304">
    <property type="entry name" value="Amidase signature (AS) enzymes"/>
    <property type="match status" value="1"/>
</dbReference>
<keyword evidence="3 7" id="KW-0547">Nucleotide-binding</keyword>
<comment type="function">
    <text evidence="7">Allows the formation of correctly charged Gln-tRNA(Gln) through the transamidation of misacylated Glu-tRNA(Gln) in the mitochondria. The reaction takes place in the presence of glutamine and ATP through an activated gamma-phospho-Glu-tRNA(Gln).</text>
</comment>
<dbReference type="InterPro" id="IPR020556">
    <property type="entry name" value="Amidase_CS"/>
</dbReference>
<feature type="domain" description="Amidase" evidence="9">
    <location>
        <begin position="34"/>
        <end position="461"/>
    </location>
</feature>
<evidence type="ECO:0000259" key="9">
    <source>
        <dbReference type="Pfam" id="PF01425"/>
    </source>
</evidence>
<feature type="region of interest" description="Disordered" evidence="8">
    <location>
        <begin position="114"/>
        <end position="136"/>
    </location>
</feature>
<keyword evidence="5 7" id="KW-0648">Protein biosynthesis</keyword>
<comment type="similarity">
    <text evidence="1 7">Belongs to the amidase family. GatA subfamily.</text>
</comment>